<dbReference type="InParanoid" id="B2A0M1"/>
<dbReference type="HOGENOM" id="CLU_456220_0_0_9"/>
<dbReference type="InterPro" id="IPR001466">
    <property type="entry name" value="Beta-lactam-related"/>
</dbReference>
<dbReference type="InterPro" id="IPR012338">
    <property type="entry name" value="Beta-lactam/transpept-like"/>
</dbReference>
<feature type="transmembrane region" description="Helical" evidence="1">
    <location>
        <begin position="20"/>
        <end position="39"/>
    </location>
</feature>
<dbReference type="Gene3D" id="3.40.710.10">
    <property type="entry name" value="DD-peptidase/beta-lactamase superfamily"/>
    <property type="match status" value="1"/>
</dbReference>
<keyword evidence="1" id="KW-0812">Transmembrane</keyword>
<dbReference type="RefSeq" id="WP_012447474.1">
    <property type="nucleotide sequence ID" value="NC_010718.1"/>
</dbReference>
<sequence length="598" mass="68381">MNNKFVPLLSYQLRSDFRDYRNSIFIIVIPLLLVTYLVITAEEMMQDVTSMQYIVFVVVTSIIINFGGNLARYQEFNSFAKYKLLGVQPFTLGFSLFLNALIFQLLSIAIMMVYVVAIWGVEISYGSIHNILITLVLINLFQVAIAFFMTNIVNNQRNYNRLAKIISCYQIILLIFYVNFQIGPVSTMILEIINPVVNSYMTISVTWVEGLSIFEVLREIVIILALTAILLGLSSKYFKGKVGLRVLVLILSLAIITPGVSGYFQEPAIATKWEASSPEAEGFDPQKLEEFIQSLDHWGNVDSLVIIREGQVVEEYYRYPRLLDSYPMYSVTKPITGFLVGIAIDEGYIDSVDEKIGTYFPELEEKNPEMREITIENLLQMTSGVEWNEENVRYYVKNKEGEFRNDWTRAEVSGDPLGYYFSKSMDESPGEAYYYNSADSHVLSHIIEKATGMKPYEFADKYLFEPLDINMSYLSWIADDYGVNLGGSGIKMHTKDMAKIGDLALNDGSYNGKDVVPEEWIERTFQDGSEVSDDVKYGYHWYIYEDYPDIEYKFYGHTGSFGQGLFVVPELDLVLAYNSDSNLRRPVITELLETVEKE</sequence>
<dbReference type="STRING" id="457570.Nther_1013"/>
<feature type="transmembrane region" description="Helical" evidence="1">
    <location>
        <begin position="51"/>
        <end position="71"/>
    </location>
</feature>
<dbReference type="PANTHER" id="PTHR43283">
    <property type="entry name" value="BETA-LACTAMASE-RELATED"/>
    <property type="match status" value="1"/>
</dbReference>
<dbReference type="Proteomes" id="UP000001683">
    <property type="component" value="Chromosome"/>
</dbReference>
<evidence type="ECO:0000313" key="3">
    <source>
        <dbReference type="EMBL" id="ACB84597.1"/>
    </source>
</evidence>
<dbReference type="eggNOG" id="COG1680">
    <property type="taxonomic scope" value="Bacteria"/>
</dbReference>
<keyword evidence="4" id="KW-1185">Reference proteome</keyword>
<evidence type="ECO:0000313" key="4">
    <source>
        <dbReference type="Proteomes" id="UP000001683"/>
    </source>
</evidence>
<dbReference type="EMBL" id="CP001034">
    <property type="protein sequence ID" value="ACB84597.1"/>
    <property type="molecule type" value="Genomic_DNA"/>
</dbReference>
<dbReference type="PANTHER" id="PTHR43283:SF7">
    <property type="entry name" value="BETA-LACTAMASE-RELATED DOMAIN-CONTAINING PROTEIN"/>
    <property type="match status" value="1"/>
</dbReference>
<dbReference type="KEGG" id="nth:Nther_1013"/>
<name>B2A0M1_NATTJ</name>
<keyword evidence="1" id="KW-0472">Membrane</keyword>
<dbReference type="OrthoDB" id="9773047at2"/>
<dbReference type="SUPFAM" id="SSF56601">
    <property type="entry name" value="beta-lactamase/transpeptidase-like"/>
    <property type="match status" value="1"/>
</dbReference>
<protein>
    <submittedName>
        <fullName evidence="3">Beta-lactamase</fullName>
    </submittedName>
</protein>
<evidence type="ECO:0000256" key="1">
    <source>
        <dbReference type="SAM" id="Phobius"/>
    </source>
</evidence>
<organism evidence="3 4">
    <name type="scientific">Natranaerobius thermophilus (strain ATCC BAA-1301 / DSM 18059 / JW/NM-WN-LF)</name>
    <dbReference type="NCBI Taxonomy" id="457570"/>
    <lineage>
        <taxon>Bacteria</taxon>
        <taxon>Bacillati</taxon>
        <taxon>Bacillota</taxon>
        <taxon>Clostridia</taxon>
        <taxon>Natranaerobiales</taxon>
        <taxon>Natranaerobiaceae</taxon>
        <taxon>Natranaerobius</taxon>
    </lineage>
</organism>
<feature type="transmembrane region" description="Helical" evidence="1">
    <location>
        <begin position="131"/>
        <end position="150"/>
    </location>
</feature>
<dbReference type="InterPro" id="IPR050789">
    <property type="entry name" value="Diverse_Enzym_Activities"/>
</dbReference>
<proteinExistence type="predicted"/>
<dbReference type="Pfam" id="PF00144">
    <property type="entry name" value="Beta-lactamase"/>
    <property type="match status" value="1"/>
</dbReference>
<feature type="transmembrane region" description="Helical" evidence="1">
    <location>
        <begin position="216"/>
        <end position="234"/>
    </location>
</feature>
<keyword evidence="1" id="KW-1133">Transmembrane helix</keyword>
<reference evidence="3 4" key="1">
    <citation type="submission" date="2008-04" db="EMBL/GenBank/DDBJ databases">
        <title>Complete sequence of chromosome of Natranaerobius thermophilus JW/NM-WN-LF.</title>
        <authorList>
            <consortium name="US DOE Joint Genome Institute"/>
            <person name="Copeland A."/>
            <person name="Lucas S."/>
            <person name="Lapidus A."/>
            <person name="Glavina del Rio T."/>
            <person name="Dalin E."/>
            <person name="Tice H."/>
            <person name="Bruce D."/>
            <person name="Goodwin L."/>
            <person name="Pitluck S."/>
            <person name="Chertkov O."/>
            <person name="Brettin T."/>
            <person name="Detter J.C."/>
            <person name="Han C."/>
            <person name="Kuske C.R."/>
            <person name="Schmutz J."/>
            <person name="Larimer F."/>
            <person name="Land M."/>
            <person name="Hauser L."/>
            <person name="Kyrpides N."/>
            <person name="Lykidis A."/>
            <person name="Mesbah N.M."/>
            <person name="Wiegel J."/>
        </authorList>
    </citation>
    <scope>NUCLEOTIDE SEQUENCE [LARGE SCALE GENOMIC DNA]</scope>
    <source>
        <strain evidence="4">ATCC BAA-1301 / DSM 18059 / JW/NM-WN-LF</strain>
    </source>
</reference>
<gene>
    <name evidence="3" type="ordered locus">Nther_1013</name>
</gene>
<reference evidence="3 4" key="2">
    <citation type="journal article" date="2011" name="J. Bacteriol.">
        <title>Complete genome sequence of the anaerobic, halophilic alkalithermophile Natranaerobius thermophilus JW/NM-WN-LF.</title>
        <authorList>
            <person name="Zhao B."/>
            <person name="Mesbah N.M."/>
            <person name="Dalin E."/>
            <person name="Goodwin L."/>
            <person name="Nolan M."/>
            <person name="Pitluck S."/>
            <person name="Chertkov O."/>
            <person name="Brettin T.S."/>
            <person name="Han J."/>
            <person name="Larimer F.W."/>
            <person name="Land M.L."/>
            <person name="Hauser L."/>
            <person name="Kyrpides N."/>
            <person name="Wiegel J."/>
        </authorList>
    </citation>
    <scope>NUCLEOTIDE SEQUENCE [LARGE SCALE GENOMIC DNA]</scope>
    <source>
        <strain evidence="4">ATCC BAA-1301 / DSM 18059 / JW/NM-WN-LF</strain>
    </source>
</reference>
<evidence type="ECO:0000259" key="2">
    <source>
        <dbReference type="Pfam" id="PF00144"/>
    </source>
</evidence>
<feature type="transmembrane region" description="Helical" evidence="1">
    <location>
        <begin position="92"/>
        <end position="119"/>
    </location>
</feature>
<dbReference type="AlphaFoldDB" id="B2A0M1"/>
<feature type="domain" description="Beta-lactamase-related" evidence="2">
    <location>
        <begin position="304"/>
        <end position="581"/>
    </location>
</feature>
<feature type="transmembrane region" description="Helical" evidence="1">
    <location>
        <begin position="246"/>
        <end position="264"/>
    </location>
</feature>
<accession>B2A0M1</accession>